<dbReference type="EMBL" id="PXYI01000002">
    <property type="protein sequence ID" value="PSJ42146.1"/>
    <property type="molecule type" value="Genomic_DNA"/>
</dbReference>
<dbReference type="AlphaFoldDB" id="A0A2P7QW14"/>
<evidence type="ECO:0000313" key="1">
    <source>
        <dbReference type="EMBL" id="PSJ42146.1"/>
    </source>
</evidence>
<keyword evidence="2" id="KW-1185">Reference proteome</keyword>
<name>A0A2P7QW14_9SPHN</name>
<evidence type="ECO:0000313" key="2">
    <source>
        <dbReference type="Proteomes" id="UP000241167"/>
    </source>
</evidence>
<proteinExistence type="predicted"/>
<gene>
    <name evidence="1" type="ORF">C7I55_07890</name>
</gene>
<reference evidence="1 2" key="1">
    <citation type="submission" date="2018-03" db="EMBL/GenBank/DDBJ databases">
        <title>The draft genome of Sphingosinicella sp. GL-C-18.</title>
        <authorList>
            <person name="Liu L."/>
            <person name="Li L."/>
            <person name="Liang L."/>
            <person name="Zhang X."/>
            <person name="Wang T."/>
        </authorList>
    </citation>
    <scope>NUCLEOTIDE SEQUENCE [LARGE SCALE GENOMIC DNA]</scope>
    <source>
        <strain evidence="1 2">GL-C-18</strain>
    </source>
</reference>
<sequence>MRTLIVPASKIDFVQSAECGQWVLEHCARGVQGRVGSNGAYALTFVDDDEADAFQAEWLA</sequence>
<dbReference type="Proteomes" id="UP000241167">
    <property type="component" value="Unassembled WGS sequence"/>
</dbReference>
<dbReference type="OrthoDB" id="9924541at2"/>
<dbReference type="RefSeq" id="WP_106512313.1">
    <property type="nucleotide sequence ID" value="NZ_PXYI01000002.1"/>
</dbReference>
<accession>A0A2P7QW14</accession>
<comment type="caution">
    <text evidence="1">The sequence shown here is derived from an EMBL/GenBank/DDBJ whole genome shotgun (WGS) entry which is preliminary data.</text>
</comment>
<organism evidence="1 2">
    <name type="scientific">Allosphingosinicella deserti</name>
    <dbReference type="NCBI Taxonomy" id="2116704"/>
    <lineage>
        <taxon>Bacteria</taxon>
        <taxon>Pseudomonadati</taxon>
        <taxon>Pseudomonadota</taxon>
        <taxon>Alphaproteobacteria</taxon>
        <taxon>Sphingomonadales</taxon>
        <taxon>Sphingomonadaceae</taxon>
        <taxon>Allosphingosinicella</taxon>
    </lineage>
</organism>
<protein>
    <submittedName>
        <fullName evidence="1">Uncharacterized protein</fullName>
    </submittedName>
</protein>